<keyword evidence="1" id="KW-0812">Transmembrane</keyword>
<name>A0ABT9ZTT3_9BACI</name>
<comment type="caution">
    <text evidence="2">The sequence shown here is derived from an EMBL/GenBank/DDBJ whole genome shotgun (WGS) entry which is preliminary data.</text>
</comment>
<keyword evidence="2" id="KW-0969">Cilium</keyword>
<gene>
    <name evidence="2" type="ORF">J2S74_002034</name>
</gene>
<keyword evidence="2" id="KW-0282">Flagellum</keyword>
<dbReference type="RefSeq" id="WP_370875997.1">
    <property type="nucleotide sequence ID" value="NZ_JAUSUG010000007.1"/>
</dbReference>
<proteinExistence type="predicted"/>
<organism evidence="2 3">
    <name type="scientific">Evansella vedderi</name>
    <dbReference type="NCBI Taxonomy" id="38282"/>
    <lineage>
        <taxon>Bacteria</taxon>
        <taxon>Bacillati</taxon>
        <taxon>Bacillota</taxon>
        <taxon>Bacilli</taxon>
        <taxon>Bacillales</taxon>
        <taxon>Bacillaceae</taxon>
        <taxon>Evansella</taxon>
    </lineage>
</organism>
<sequence length="46" mass="5263">MINDFIILILPILVVFISLAVFFIWVFKSKEPYSNSSKNTNVKGDT</sequence>
<keyword evidence="3" id="KW-1185">Reference proteome</keyword>
<dbReference type="EMBL" id="JAUSUG010000007">
    <property type="protein sequence ID" value="MDQ0254655.1"/>
    <property type="molecule type" value="Genomic_DNA"/>
</dbReference>
<protein>
    <submittedName>
        <fullName evidence="2">Flagellar basal body-associated protein FliL</fullName>
    </submittedName>
</protein>
<evidence type="ECO:0000256" key="1">
    <source>
        <dbReference type="SAM" id="Phobius"/>
    </source>
</evidence>
<keyword evidence="2" id="KW-0966">Cell projection</keyword>
<evidence type="ECO:0000313" key="3">
    <source>
        <dbReference type="Proteomes" id="UP001230005"/>
    </source>
</evidence>
<dbReference type="InterPro" id="IPR054381">
    <property type="entry name" value="CydS"/>
</dbReference>
<reference evidence="2 3" key="1">
    <citation type="submission" date="2023-07" db="EMBL/GenBank/DDBJ databases">
        <title>Genomic Encyclopedia of Type Strains, Phase IV (KMG-IV): sequencing the most valuable type-strain genomes for metagenomic binning, comparative biology and taxonomic classification.</title>
        <authorList>
            <person name="Goeker M."/>
        </authorList>
    </citation>
    <scope>NUCLEOTIDE SEQUENCE [LARGE SCALE GENOMIC DNA]</scope>
    <source>
        <strain evidence="2 3">DSM 9768</strain>
    </source>
</reference>
<keyword evidence="1" id="KW-0472">Membrane</keyword>
<evidence type="ECO:0000313" key="2">
    <source>
        <dbReference type="EMBL" id="MDQ0254655.1"/>
    </source>
</evidence>
<dbReference type="Pfam" id="PF22282">
    <property type="entry name" value="CydS"/>
    <property type="match status" value="1"/>
</dbReference>
<accession>A0ABT9ZTT3</accession>
<dbReference type="Proteomes" id="UP001230005">
    <property type="component" value="Unassembled WGS sequence"/>
</dbReference>
<keyword evidence="1" id="KW-1133">Transmembrane helix</keyword>
<feature type="transmembrane region" description="Helical" evidence="1">
    <location>
        <begin position="6"/>
        <end position="27"/>
    </location>
</feature>